<protein>
    <submittedName>
        <fullName evidence="3">Zinc-ribbon domain-containing protein</fullName>
    </submittedName>
</protein>
<gene>
    <name evidence="3" type="ORF">OJ996_21375</name>
</gene>
<evidence type="ECO:0000313" key="3">
    <source>
        <dbReference type="EMBL" id="MCW1916155.1"/>
    </source>
</evidence>
<accession>A0ABT3G8M3</accession>
<organism evidence="3 4">
    <name type="scientific">Luteolibacter rhizosphaerae</name>
    <dbReference type="NCBI Taxonomy" id="2989719"/>
    <lineage>
        <taxon>Bacteria</taxon>
        <taxon>Pseudomonadati</taxon>
        <taxon>Verrucomicrobiota</taxon>
        <taxon>Verrucomicrobiia</taxon>
        <taxon>Verrucomicrobiales</taxon>
        <taxon>Verrucomicrobiaceae</taxon>
        <taxon>Luteolibacter</taxon>
    </lineage>
</organism>
<sequence>MKQRRQRNRLRPKGDGKRKKEQPDPKEEEARKVSKRARELGLAPINREKLHSRSVFGSFLQSTFHGCFYLDYEFTCKDCGKVEVWTGRQQKWWYEVARGEVEQTAVRCRSCRQKEKRCRDEARRVHLEGLERKKRGK</sequence>
<comment type="caution">
    <text evidence="3">The sequence shown here is derived from an EMBL/GenBank/DDBJ whole genome shotgun (WGS) entry which is preliminary data.</text>
</comment>
<dbReference type="Pfam" id="PF13451">
    <property type="entry name" value="zf_Tbcl"/>
    <property type="match status" value="1"/>
</dbReference>
<feature type="region of interest" description="Disordered" evidence="1">
    <location>
        <begin position="1"/>
        <end position="35"/>
    </location>
</feature>
<name>A0ABT3G8M3_9BACT</name>
<evidence type="ECO:0000259" key="2">
    <source>
        <dbReference type="Pfam" id="PF13451"/>
    </source>
</evidence>
<dbReference type="Proteomes" id="UP001165653">
    <property type="component" value="Unassembled WGS sequence"/>
</dbReference>
<feature type="compositionally biased region" description="Basic and acidic residues" evidence="1">
    <location>
        <begin position="21"/>
        <end position="35"/>
    </location>
</feature>
<proteinExistence type="predicted"/>
<dbReference type="RefSeq" id="WP_264515724.1">
    <property type="nucleotide sequence ID" value="NZ_JAPDDR010000013.1"/>
</dbReference>
<evidence type="ECO:0000313" key="4">
    <source>
        <dbReference type="Proteomes" id="UP001165653"/>
    </source>
</evidence>
<reference evidence="3" key="1">
    <citation type="submission" date="2022-10" db="EMBL/GenBank/DDBJ databases">
        <title>Luteolibacter sp. GHJ8, whole genome shotgun sequencing project.</title>
        <authorList>
            <person name="Zhao G."/>
            <person name="Shen L."/>
        </authorList>
    </citation>
    <scope>NUCLEOTIDE SEQUENCE</scope>
    <source>
        <strain evidence="3">GHJ8</strain>
    </source>
</reference>
<dbReference type="EMBL" id="JAPDDR010000013">
    <property type="protein sequence ID" value="MCW1916155.1"/>
    <property type="molecule type" value="Genomic_DNA"/>
</dbReference>
<dbReference type="InterPro" id="IPR025306">
    <property type="entry name" value="Zn-bnd_dom_prob"/>
</dbReference>
<feature type="compositionally biased region" description="Basic residues" evidence="1">
    <location>
        <begin position="1"/>
        <end position="20"/>
    </location>
</feature>
<evidence type="ECO:0000256" key="1">
    <source>
        <dbReference type="SAM" id="MobiDB-lite"/>
    </source>
</evidence>
<keyword evidence="4" id="KW-1185">Reference proteome</keyword>
<feature type="domain" description="Probable zinc-binding" evidence="2">
    <location>
        <begin position="71"/>
        <end position="118"/>
    </location>
</feature>